<keyword evidence="3 7" id="KW-0808">Transferase</keyword>
<keyword evidence="6" id="KW-1133">Transmembrane helix</keyword>
<feature type="transmembrane region" description="Helical" evidence="6">
    <location>
        <begin position="12"/>
        <end position="38"/>
    </location>
</feature>
<dbReference type="Pfam" id="PF02485">
    <property type="entry name" value="Branch"/>
    <property type="match status" value="1"/>
</dbReference>
<evidence type="ECO:0000256" key="3">
    <source>
        <dbReference type="ARBA" id="ARBA00022679"/>
    </source>
</evidence>
<dbReference type="PANTHER" id="PTHR31042:SF131">
    <property type="entry name" value="CORE-2_I-BRANCHING BETA-1,6-N-ACETYLGLUCOSAMINYLTRANSFERASE FAMILY PROTEIN"/>
    <property type="match status" value="1"/>
</dbReference>
<dbReference type="OrthoDB" id="1433702at2759"/>
<evidence type="ECO:0000256" key="1">
    <source>
        <dbReference type="ARBA" id="ARBA00004606"/>
    </source>
</evidence>
<keyword evidence="6" id="KW-0812">Transmembrane</keyword>
<dbReference type="GO" id="GO:0016020">
    <property type="term" value="C:membrane"/>
    <property type="evidence" value="ECO:0007669"/>
    <property type="project" value="UniProtKB-SubCell"/>
</dbReference>
<gene>
    <name evidence="7" type="ORF">Lalb_Chr24g0397891</name>
</gene>
<accession>A0A6A4N8M1</accession>
<evidence type="ECO:0000256" key="6">
    <source>
        <dbReference type="SAM" id="Phobius"/>
    </source>
</evidence>
<evidence type="ECO:0000256" key="4">
    <source>
        <dbReference type="ARBA" id="ARBA00023136"/>
    </source>
</evidence>
<sequence>MKIKDHERFITSSFLNFFTHMIGFGFGLLIGITLTSYLSKTFSLNFQIQQFLLPSLGVKPQLSPPLLPPPPPVIPTTSTNNITVSVSKNQTKVSSNANEKRVIMKKSKTRKGLSDFLEPPIAMHDMSEEELLWRASMVPKIQKTPFKQTPKVAFMFLTKGAVLLAPLWEKFFKGHEGLYSIYVHSQPSFTETLPQTSIFHGRRIPSKVSIYMPLQFFIHFFI</sequence>
<keyword evidence="2" id="KW-0328">Glycosyltransferase</keyword>
<evidence type="ECO:0000256" key="5">
    <source>
        <dbReference type="ARBA" id="ARBA00023180"/>
    </source>
</evidence>
<dbReference type="PANTHER" id="PTHR31042">
    <property type="entry name" value="CORE-2/I-BRANCHING BETA-1,6-N-ACETYLGLUCOSAMINYLTRANSFERASE FAMILY PROTEIN-RELATED"/>
    <property type="match status" value="1"/>
</dbReference>
<keyword evidence="5" id="KW-0325">Glycoprotein</keyword>
<dbReference type="InterPro" id="IPR044174">
    <property type="entry name" value="BC10-like"/>
</dbReference>
<dbReference type="EMBL" id="WOCE01000024">
    <property type="protein sequence ID" value="KAE9586060.1"/>
    <property type="molecule type" value="Genomic_DNA"/>
</dbReference>
<protein>
    <submittedName>
        <fullName evidence="7">Putative glycosyl transferase, family 14</fullName>
    </submittedName>
</protein>
<keyword evidence="8" id="KW-1185">Reference proteome</keyword>
<name>A0A6A4N8M1_LUPAL</name>
<keyword evidence="4 6" id="KW-0472">Membrane</keyword>
<reference evidence="8" key="1">
    <citation type="journal article" date="2020" name="Nat. Commun.">
        <title>Genome sequence of the cluster root forming white lupin.</title>
        <authorList>
            <person name="Hufnagel B."/>
            <person name="Marques A."/>
            <person name="Soriano A."/>
            <person name="Marques L."/>
            <person name="Divol F."/>
            <person name="Doumas P."/>
            <person name="Sallet E."/>
            <person name="Mancinotti D."/>
            <person name="Carrere S."/>
            <person name="Marande W."/>
            <person name="Arribat S."/>
            <person name="Keller J."/>
            <person name="Huneau C."/>
            <person name="Blein T."/>
            <person name="Aime D."/>
            <person name="Laguerre M."/>
            <person name="Taylor J."/>
            <person name="Schubert V."/>
            <person name="Nelson M."/>
            <person name="Geu-Flores F."/>
            <person name="Crespi M."/>
            <person name="Gallardo-Guerrero K."/>
            <person name="Delaux P.-M."/>
            <person name="Salse J."/>
            <person name="Berges H."/>
            <person name="Guyot R."/>
            <person name="Gouzy J."/>
            <person name="Peret B."/>
        </authorList>
    </citation>
    <scope>NUCLEOTIDE SEQUENCE [LARGE SCALE GENOMIC DNA]</scope>
    <source>
        <strain evidence="8">cv. Amiga</strain>
    </source>
</reference>
<comment type="caution">
    <text evidence="7">The sequence shown here is derived from an EMBL/GenBank/DDBJ whole genome shotgun (WGS) entry which is preliminary data.</text>
</comment>
<organism evidence="7 8">
    <name type="scientific">Lupinus albus</name>
    <name type="common">White lupine</name>
    <name type="synonym">Lupinus termis</name>
    <dbReference type="NCBI Taxonomy" id="3870"/>
    <lineage>
        <taxon>Eukaryota</taxon>
        <taxon>Viridiplantae</taxon>
        <taxon>Streptophyta</taxon>
        <taxon>Embryophyta</taxon>
        <taxon>Tracheophyta</taxon>
        <taxon>Spermatophyta</taxon>
        <taxon>Magnoliopsida</taxon>
        <taxon>eudicotyledons</taxon>
        <taxon>Gunneridae</taxon>
        <taxon>Pentapetalae</taxon>
        <taxon>rosids</taxon>
        <taxon>fabids</taxon>
        <taxon>Fabales</taxon>
        <taxon>Fabaceae</taxon>
        <taxon>Papilionoideae</taxon>
        <taxon>50 kb inversion clade</taxon>
        <taxon>genistoids sensu lato</taxon>
        <taxon>core genistoids</taxon>
        <taxon>Genisteae</taxon>
        <taxon>Lupinus</taxon>
    </lineage>
</organism>
<dbReference type="GO" id="GO:0016757">
    <property type="term" value="F:glycosyltransferase activity"/>
    <property type="evidence" value="ECO:0007669"/>
    <property type="project" value="UniProtKB-KW"/>
</dbReference>
<dbReference type="AlphaFoldDB" id="A0A6A4N8M1"/>
<evidence type="ECO:0000313" key="8">
    <source>
        <dbReference type="Proteomes" id="UP000447434"/>
    </source>
</evidence>
<proteinExistence type="predicted"/>
<evidence type="ECO:0000313" key="7">
    <source>
        <dbReference type="EMBL" id="KAE9586060.1"/>
    </source>
</evidence>
<comment type="subcellular location">
    <subcellularLocation>
        <location evidence="1">Membrane</location>
        <topology evidence="1">Single-pass type II membrane protein</topology>
    </subcellularLocation>
</comment>
<dbReference type="Proteomes" id="UP000447434">
    <property type="component" value="Chromosome 24"/>
</dbReference>
<dbReference type="InterPro" id="IPR003406">
    <property type="entry name" value="Glyco_trans_14"/>
</dbReference>
<evidence type="ECO:0000256" key="2">
    <source>
        <dbReference type="ARBA" id="ARBA00022676"/>
    </source>
</evidence>